<evidence type="ECO:0000313" key="2">
    <source>
        <dbReference type="Proteomes" id="UP000006056"/>
    </source>
</evidence>
<accession>I3ZB70</accession>
<evidence type="ECO:0000313" key="1">
    <source>
        <dbReference type="EMBL" id="AFL86488.1"/>
    </source>
</evidence>
<dbReference type="KEGG" id="trs:Terro_0137"/>
<dbReference type="AlphaFoldDB" id="I3ZB70"/>
<proteinExistence type="predicted"/>
<gene>
    <name evidence="1" type="ordered locus">Terro_0137</name>
</gene>
<protein>
    <submittedName>
        <fullName evidence="1">Uncharacterized protein</fullName>
    </submittedName>
</protein>
<name>I3ZB70_TERRK</name>
<dbReference type="EMBL" id="CP003379">
    <property type="protein sequence ID" value="AFL86488.1"/>
    <property type="molecule type" value="Genomic_DNA"/>
</dbReference>
<dbReference type="Proteomes" id="UP000006056">
    <property type="component" value="Chromosome"/>
</dbReference>
<dbReference type="RefSeq" id="WP_014784057.1">
    <property type="nucleotide sequence ID" value="NC_018014.1"/>
</dbReference>
<dbReference type="STRING" id="926566.Terro_0137"/>
<keyword evidence="2" id="KW-1185">Reference proteome</keyword>
<organism evidence="1 2">
    <name type="scientific">Terriglobus roseus (strain DSM 18391 / NRRL B-41598 / KBS 63)</name>
    <dbReference type="NCBI Taxonomy" id="926566"/>
    <lineage>
        <taxon>Bacteria</taxon>
        <taxon>Pseudomonadati</taxon>
        <taxon>Acidobacteriota</taxon>
        <taxon>Terriglobia</taxon>
        <taxon>Terriglobales</taxon>
        <taxon>Acidobacteriaceae</taxon>
        <taxon>Terriglobus</taxon>
    </lineage>
</organism>
<reference evidence="1 2" key="1">
    <citation type="submission" date="2012-06" db="EMBL/GenBank/DDBJ databases">
        <title>Complete genome of Terriglobus roseus DSM 18391.</title>
        <authorList>
            <consortium name="US DOE Joint Genome Institute (JGI-PGF)"/>
            <person name="Lucas S."/>
            <person name="Copeland A."/>
            <person name="Lapidus A."/>
            <person name="Glavina del Rio T."/>
            <person name="Dalin E."/>
            <person name="Tice H."/>
            <person name="Bruce D."/>
            <person name="Goodwin L."/>
            <person name="Pitluck S."/>
            <person name="Peters L."/>
            <person name="Mikhailova N."/>
            <person name="Munk A.C.C."/>
            <person name="Kyrpides N."/>
            <person name="Mavromatis K."/>
            <person name="Ivanova N."/>
            <person name="Brettin T."/>
            <person name="Detter J.C."/>
            <person name="Han C."/>
            <person name="Larimer F."/>
            <person name="Land M."/>
            <person name="Hauser L."/>
            <person name="Markowitz V."/>
            <person name="Cheng J.-F."/>
            <person name="Hugenholtz P."/>
            <person name="Woyke T."/>
            <person name="Wu D."/>
            <person name="Brambilla E."/>
            <person name="Klenk H.-P."/>
            <person name="Eisen J.A."/>
        </authorList>
    </citation>
    <scope>NUCLEOTIDE SEQUENCE [LARGE SCALE GENOMIC DNA]</scope>
    <source>
        <strain evidence="2">DSM 18391 / NRRL B-41598 / KBS 63</strain>
    </source>
</reference>
<sequence>MEEEIRMEVLGPIVATESTPTEDAIAELDRRIRAMESAIGDLRSVKAQEGSVGRKTMAAFAAKGIEAQAGSVDEALRSLSLEQRIAVKSGLMRAGMLV</sequence>
<dbReference type="OrthoDB" id="120543at2"/>
<dbReference type="HOGENOM" id="CLU_2332662_0_0_0"/>